<name>A0A9J6GJT2_HAELO</name>
<reference evidence="1 2" key="1">
    <citation type="journal article" date="2020" name="Cell">
        <title>Large-Scale Comparative Analyses of Tick Genomes Elucidate Their Genetic Diversity and Vector Capacities.</title>
        <authorList>
            <consortium name="Tick Genome and Microbiome Consortium (TIGMIC)"/>
            <person name="Jia N."/>
            <person name="Wang J."/>
            <person name="Shi W."/>
            <person name="Du L."/>
            <person name="Sun Y."/>
            <person name="Zhan W."/>
            <person name="Jiang J.F."/>
            <person name="Wang Q."/>
            <person name="Zhang B."/>
            <person name="Ji P."/>
            <person name="Bell-Sakyi L."/>
            <person name="Cui X.M."/>
            <person name="Yuan T.T."/>
            <person name="Jiang B.G."/>
            <person name="Yang W.F."/>
            <person name="Lam T.T."/>
            <person name="Chang Q.C."/>
            <person name="Ding S.J."/>
            <person name="Wang X.J."/>
            <person name="Zhu J.G."/>
            <person name="Ruan X.D."/>
            <person name="Zhao L."/>
            <person name="Wei J.T."/>
            <person name="Ye R.Z."/>
            <person name="Que T.C."/>
            <person name="Du C.H."/>
            <person name="Zhou Y.H."/>
            <person name="Cheng J.X."/>
            <person name="Dai P.F."/>
            <person name="Guo W.B."/>
            <person name="Han X.H."/>
            <person name="Huang E.J."/>
            <person name="Li L.F."/>
            <person name="Wei W."/>
            <person name="Gao Y.C."/>
            <person name="Liu J.Z."/>
            <person name="Shao H.Z."/>
            <person name="Wang X."/>
            <person name="Wang C.C."/>
            <person name="Yang T.C."/>
            <person name="Huo Q.B."/>
            <person name="Li W."/>
            <person name="Chen H.Y."/>
            <person name="Chen S.E."/>
            <person name="Zhou L.G."/>
            <person name="Ni X.B."/>
            <person name="Tian J.H."/>
            <person name="Sheng Y."/>
            <person name="Liu T."/>
            <person name="Pan Y.S."/>
            <person name="Xia L.Y."/>
            <person name="Li J."/>
            <person name="Zhao F."/>
            <person name="Cao W.C."/>
        </authorList>
    </citation>
    <scope>NUCLEOTIDE SEQUENCE [LARGE SCALE GENOMIC DNA]</scope>
    <source>
        <strain evidence="1">HaeL-2018</strain>
    </source>
</reference>
<gene>
    <name evidence="1" type="ORF">HPB48_002548</name>
</gene>
<dbReference type="VEuPathDB" id="VectorBase:HLOH_040258"/>
<accession>A0A9J6GJT2</accession>
<dbReference type="Proteomes" id="UP000821853">
    <property type="component" value="Chromosome 5"/>
</dbReference>
<protein>
    <submittedName>
        <fullName evidence="1">Uncharacterized protein</fullName>
    </submittedName>
</protein>
<evidence type="ECO:0000313" key="1">
    <source>
        <dbReference type="EMBL" id="KAH9375563.1"/>
    </source>
</evidence>
<evidence type="ECO:0000313" key="2">
    <source>
        <dbReference type="Proteomes" id="UP000821853"/>
    </source>
</evidence>
<keyword evidence="2" id="KW-1185">Reference proteome</keyword>
<proteinExistence type="predicted"/>
<comment type="caution">
    <text evidence="1">The sequence shown here is derived from an EMBL/GenBank/DDBJ whole genome shotgun (WGS) entry which is preliminary data.</text>
</comment>
<sequence length="145" mass="16735">MNKLEFYLRFREVFIAGLYFAKEQPLASLFLKAFVEAFNRIGTLVSKCEGINVKSMFFVTCFCVDSPARASMLNMMKYNAYYGCQWWLEEGTPVDRTIRGIPSRQPAPLRTHRSMVQDMQQAFISQERDCLSFFGSVTDALQLKP</sequence>
<dbReference type="AlphaFoldDB" id="A0A9J6GJT2"/>
<dbReference type="OrthoDB" id="8194903at2759"/>
<dbReference type="EMBL" id="JABSTR010000007">
    <property type="protein sequence ID" value="KAH9375563.1"/>
    <property type="molecule type" value="Genomic_DNA"/>
</dbReference>
<organism evidence="1 2">
    <name type="scientific">Haemaphysalis longicornis</name>
    <name type="common">Bush tick</name>
    <dbReference type="NCBI Taxonomy" id="44386"/>
    <lineage>
        <taxon>Eukaryota</taxon>
        <taxon>Metazoa</taxon>
        <taxon>Ecdysozoa</taxon>
        <taxon>Arthropoda</taxon>
        <taxon>Chelicerata</taxon>
        <taxon>Arachnida</taxon>
        <taxon>Acari</taxon>
        <taxon>Parasitiformes</taxon>
        <taxon>Ixodida</taxon>
        <taxon>Ixodoidea</taxon>
        <taxon>Ixodidae</taxon>
        <taxon>Haemaphysalinae</taxon>
        <taxon>Haemaphysalis</taxon>
    </lineage>
</organism>